<protein>
    <submittedName>
        <fullName evidence="2">Uncharacterized protein</fullName>
    </submittedName>
</protein>
<keyword evidence="1" id="KW-1133">Transmembrane helix</keyword>
<keyword evidence="1" id="KW-0472">Membrane</keyword>
<evidence type="ECO:0000313" key="3">
    <source>
        <dbReference type="Proteomes" id="UP000178636"/>
    </source>
</evidence>
<evidence type="ECO:0000313" key="2">
    <source>
        <dbReference type="EMBL" id="OGZ11016.1"/>
    </source>
</evidence>
<reference evidence="2 3" key="1">
    <citation type="journal article" date="2016" name="Nat. Commun.">
        <title>Thousands of microbial genomes shed light on interconnected biogeochemical processes in an aquifer system.</title>
        <authorList>
            <person name="Anantharaman K."/>
            <person name="Brown C.T."/>
            <person name="Hug L.A."/>
            <person name="Sharon I."/>
            <person name="Castelle C.J."/>
            <person name="Probst A.J."/>
            <person name="Thomas B.C."/>
            <person name="Singh A."/>
            <person name="Wilkins M.J."/>
            <person name="Karaoz U."/>
            <person name="Brodie E.L."/>
            <person name="Williams K.H."/>
            <person name="Hubbard S.S."/>
            <person name="Banfield J.F."/>
        </authorList>
    </citation>
    <scope>NUCLEOTIDE SEQUENCE [LARGE SCALE GENOMIC DNA]</scope>
</reference>
<dbReference type="EMBL" id="MHLO01000041">
    <property type="protein sequence ID" value="OGZ11016.1"/>
    <property type="molecule type" value="Genomic_DNA"/>
</dbReference>
<proteinExistence type="predicted"/>
<dbReference type="STRING" id="1798664.A3C93_01560"/>
<keyword evidence="1" id="KW-0812">Transmembrane</keyword>
<gene>
    <name evidence="2" type="ORF">A3C93_01560</name>
</gene>
<dbReference type="AlphaFoldDB" id="A0A1G2DBM7"/>
<feature type="transmembrane region" description="Helical" evidence="1">
    <location>
        <begin position="16"/>
        <end position="36"/>
    </location>
</feature>
<organism evidence="2 3">
    <name type="scientific">Candidatus Lloydbacteria bacterium RIFCSPHIGHO2_02_FULL_54_17</name>
    <dbReference type="NCBI Taxonomy" id="1798664"/>
    <lineage>
        <taxon>Bacteria</taxon>
        <taxon>Candidatus Lloydiibacteriota</taxon>
    </lineage>
</organism>
<evidence type="ECO:0000256" key="1">
    <source>
        <dbReference type="SAM" id="Phobius"/>
    </source>
</evidence>
<comment type="caution">
    <text evidence="2">The sequence shown here is derived from an EMBL/GenBank/DDBJ whole genome shotgun (WGS) entry which is preliminary data.</text>
</comment>
<name>A0A1G2DBM7_9BACT</name>
<sequence length="88" mass="10121">MENSEKPREETPMGRVWLIVLASMCFTLGASWIWHLSGMNGLARKNNAERERIVENTSRITAYRDVLKEEGAERAKEYLKSQSNTYGN</sequence>
<accession>A0A1G2DBM7</accession>
<dbReference type="Proteomes" id="UP000178636">
    <property type="component" value="Unassembled WGS sequence"/>
</dbReference>